<organism evidence="1 2">
    <name type="scientific">Batillaria attramentaria</name>
    <dbReference type="NCBI Taxonomy" id="370345"/>
    <lineage>
        <taxon>Eukaryota</taxon>
        <taxon>Metazoa</taxon>
        <taxon>Spiralia</taxon>
        <taxon>Lophotrochozoa</taxon>
        <taxon>Mollusca</taxon>
        <taxon>Gastropoda</taxon>
        <taxon>Caenogastropoda</taxon>
        <taxon>Sorbeoconcha</taxon>
        <taxon>Cerithioidea</taxon>
        <taxon>Batillariidae</taxon>
        <taxon>Batillaria</taxon>
    </lineage>
</organism>
<reference evidence="1 2" key="1">
    <citation type="journal article" date="2023" name="Sci. Data">
        <title>Genome assembly of the Korean intertidal mud-creeper Batillaria attramentaria.</title>
        <authorList>
            <person name="Patra A.K."/>
            <person name="Ho P.T."/>
            <person name="Jun S."/>
            <person name="Lee S.J."/>
            <person name="Kim Y."/>
            <person name="Won Y.J."/>
        </authorList>
    </citation>
    <scope>NUCLEOTIDE SEQUENCE [LARGE SCALE GENOMIC DNA]</scope>
    <source>
        <strain evidence="1">Wonlab-2016</strain>
    </source>
</reference>
<dbReference type="AlphaFoldDB" id="A0ABD0M718"/>
<evidence type="ECO:0000313" key="2">
    <source>
        <dbReference type="Proteomes" id="UP001519460"/>
    </source>
</evidence>
<proteinExistence type="predicted"/>
<sequence>MSLSCLRFPFPEKPIACKHVPRESRQSALRRQRVTETHQHVQLGKKKSLVHVLLMQLIAVLVSDRIMYGLTYPKAVLIAGL</sequence>
<protein>
    <submittedName>
        <fullName evidence="1">Uncharacterized protein</fullName>
    </submittedName>
</protein>
<comment type="caution">
    <text evidence="1">The sequence shown here is derived from an EMBL/GenBank/DDBJ whole genome shotgun (WGS) entry which is preliminary data.</text>
</comment>
<name>A0ABD0M718_9CAEN</name>
<evidence type="ECO:0000313" key="1">
    <source>
        <dbReference type="EMBL" id="KAK7507285.1"/>
    </source>
</evidence>
<gene>
    <name evidence="1" type="ORF">BaRGS_00001220</name>
</gene>
<accession>A0ABD0M718</accession>
<dbReference type="Proteomes" id="UP001519460">
    <property type="component" value="Unassembled WGS sequence"/>
</dbReference>
<keyword evidence="2" id="KW-1185">Reference proteome</keyword>
<dbReference type="EMBL" id="JACVVK020000004">
    <property type="protein sequence ID" value="KAK7507285.1"/>
    <property type="molecule type" value="Genomic_DNA"/>
</dbReference>